<dbReference type="RefSeq" id="WP_086862230.1">
    <property type="nucleotide sequence ID" value="NZ_JADBEG010000001.1"/>
</dbReference>
<dbReference type="Gene3D" id="1.10.10.10">
    <property type="entry name" value="Winged helix-like DNA-binding domain superfamily/Winged helix DNA-binding domain"/>
    <property type="match status" value="1"/>
</dbReference>
<dbReference type="Pfam" id="PF03861">
    <property type="entry name" value="ANTAR"/>
    <property type="match status" value="1"/>
</dbReference>
<protein>
    <recommendedName>
        <fullName evidence="1">ANTAR domain-containing protein</fullName>
    </recommendedName>
</protein>
<dbReference type="PROSITE" id="PS50921">
    <property type="entry name" value="ANTAR"/>
    <property type="match status" value="1"/>
</dbReference>
<gene>
    <name evidence="2" type="ORF">H4696_001179</name>
</gene>
<name>A0ABR9HT24_9PSEU</name>
<comment type="caution">
    <text evidence="2">The sequence shown here is derived from an EMBL/GenBank/DDBJ whole genome shotgun (WGS) entry which is preliminary data.</text>
</comment>
<organism evidence="2 3">
    <name type="scientific">Amycolatopsis lexingtonensis</name>
    <dbReference type="NCBI Taxonomy" id="218822"/>
    <lineage>
        <taxon>Bacteria</taxon>
        <taxon>Bacillati</taxon>
        <taxon>Actinomycetota</taxon>
        <taxon>Actinomycetes</taxon>
        <taxon>Pseudonocardiales</taxon>
        <taxon>Pseudonocardiaceae</taxon>
        <taxon>Amycolatopsis</taxon>
    </lineage>
</organism>
<feature type="domain" description="ANTAR" evidence="1">
    <location>
        <begin position="7"/>
        <end position="68"/>
    </location>
</feature>
<sequence length="99" mass="11014">MGIDNDSNAVALERDQLRDALDTQPVIEQAKGMFMLIHGWSTDEAFTALREISQHANVKLRDVATVVDAAGSRVEPNLPDLARTILDDQAWTHALFTQR</sequence>
<evidence type="ECO:0000313" key="2">
    <source>
        <dbReference type="EMBL" id="MBE1494079.1"/>
    </source>
</evidence>
<dbReference type="SUPFAM" id="SSF52172">
    <property type="entry name" value="CheY-like"/>
    <property type="match status" value="1"/>
</dbReference>
<dbReference type="InterPro" id="IPR005561">
    <property type="entry name" value="ANTAR"/>
</dbReference>
<accession>A0ABR9HT24</accession>
<evidence type="ECO:0000313" key="3">
    <source>
        <dbReference type="Proteomes" id="UP000631670"/>
    </source>
</evidence>
<keyword evidence="3" id="KW-1185">Reference proteome</keyword>
<dbReference type="Proteomes" id="UP000631670">
    <property type="component" value="Unassembled WGS sequence"/>
</dbReference>
<dbReference type="InterPro" id="IPR036388">
    <property type="entry name" value="WH-like_DNA-bd_sf"/>
</dbReference>
<proteinExistence type="predicted"/>
<evidence type="ECO:0000259" key="1">
    <source>
        <dbReference type="PROSITE" id="PS50921"/>
    </source>
</evidence>
<reference evidence="2 3" key="1">
    <citation type="submission" date="2020-10" db="EMBL/GenBank/DDBJ databases">
        <title>Sequencing the genomes of 1000 actinobacteria strains.</title>
        <authorList>
            <person name="Klenk H.-P."/>
        </authorList>
    </citation>
    <scope>NUCLEOTIDE SEQUENCE [LARGE SCALE GENOMIC DNA]</scope>
    <source>
        <strain evidence="2 3">DSM 44653</strain>
    </source>
</reference>
<dbReference type="SMART" id="SM01012">
    <property type="entry name" value="ANTAR"/>
    <property type="match status" value="1"/>
</dbReference>
<dbReference type="EMBL" id="JADBEG010000001">
    <property type="protein sequence ID" value="MBE1494079.1"/>
    <property type="molecule type" value="Genomic_DNA"/>
</dbReference>
<dbReference type="InterPro" id="IPR011006">
    <property type="entry name" value="CheY-like_superfamily"/>
</dbReference>